<evidence type="ECO:0000256" key="1">
    <source>
        <dbReference type="SAM" id="Phobius"/>
    </source>
</evidence>
<evidence type="ECO:0000313" key="2">
    <source>
        <dbReference type="EMBL" id="RNB53014.1"/>
    </source>
</evidence>
<accession>A0A3M8AP70</accession>
<keyword evidence="1" id="KW-0812">Transmembrane</keyword>
<keyword evidence="1" id="KW-0472">Membrane</keyword>
<dbReference type="EMBL" id="RHHS01000052">
    <property type="protein sequence ID" value="RNB53014.1"/>
    <property type="molecule type" value="Genomic_DNA"/>
</dbReference>
<proteinExistence type="predicted"/>
<dbReference type="Proteomes" id="UP000268829">
    <property type="component" value="Unassembled WGS sequence"/>
</dbReference>
<comment type="caution">
    <text evidence="2">The sequence shown here is derived from an EMBL/GenBank/DDBJ whole genome shotgun (WGS) entry which is preliminary data.</text>
</comment>
<gene>
    <name evidence="2" type="ORF">EDM57_20425</name>
</gene>
<keyword evidence="1" id="KW-1133">Transmembrane helix</keyword>
<protein>
    <submittedName>
        <fullName evidence="2">Uncharacterized protein</fullName>
    </submittedName>
</protein>
<organism evidence="2 3">
    <name type="scientific">Brevibacillus gelatini</name>
    <dbReference type="NCBI Taxonomy" id="1655277"/>
    <lineage>
        <taxon>Bacteria</taxon>
        <taxon>Bacillati</taxon>
        <taxon>Bacillota</taxon>
        <taxon>Bacilli</taxon>
        <taxon>Bacillales</taxon>
        <taxon>Paenibacillaceae</taxon>
        <taxon>Brevibacillus</taxon>
    </lineage>
</organism>
<keyword evidence="3" id="KW-1185">Reference proteome</keyword>
<sequence length="66" mass="7770">MGNNDNQNKSLVDKAFKNMTFFFTLGFSSFVRDSIKNPKETLLVFIVVFPTSLIFFFWLFNYLSKN</sequence>
<feature type="transmembrane region" description="Helical" evidence="1">
    <location>
        <begin position="43"/>
        <end position="63"/>
    </location>
</feature>
<name>A0A3M8AP70_9BACL</name>
<reference evidence="2 3" key="1">
    <citation type="submission" date="2018-10" db="EMBL/GenBank/DDBJ databases">
        <title>Phylogenomics of Brevibacillus.</title>
        <authorList>
            <person name="Dunlap C."/>
        </authorList>
    </citation>
    <scope>NUCLEOTIDE SEQUENCE [LARGE SCALE GENOMIC DNA]</scope>
    <source>
        <strain evidence="2 3">DSM 100115</strain>
    </source>
</reference>
<evidence type="ECO:0000313" key="3">
    <source>
        <dbReference type="Proteomes" id="UP000268829"/>
    </source>
</evidence>
<dbReference type="AlphaFoldDB" id="A0A3M8AP70"/>